<evidence type="ECO:0000256" key="3">
    <source>
        <dbReference type="ARBA" id="ARBA00023034"/>
    </source>
</evidence>
<dbReference type="AlphaFoldDB" id="A0AAV3YIT3"/>
<dbReference type="Gene3D" id="2.80.10.50">
    <property type="match status" value="1"/>
</dbReference>
<keyword evidence="5" id="KW-0464">Manganese</keyword>
<comment type="caution">
    <text evidence="8">The sequence shown here is derived from an EMBL/GenBank/DDBJ whole genome shotgun (WGS) entry which is preliminary data.</text>
</comment>
<keyword evidence="4 5" id="KW-1015">Disulfide bond</keyword>
<dbReference type="SUPFAM" id="SSF50370">
    <property type="entry name" value="Ricin B-like lectins"/>
    <property type="match status" value="1"/>
</dbReference>
<comment type="pathway">
    <text evidence="5">Protein modification; protein glycosylation.</text>
</comment>
<evidence type="ECO:0000256" key="2">
    <source>
        <dbReference type="ARBA" id="ARBA00022734"/>
    </source>
</evidence>
<dbReference type="InterPro" id="IPR000772">
    <property type="entry name" value="Ricin_B_lectin"/>
</dbReference>
<sequence>MARSEVVVFLDAHCECNVGWLEPLLYSLKQDPHKVVSPYIDTIRAESLEYRQSPPRLQGGFNWRLEFSWRAATTVGLETDPIRTPIISGGLFAVTKDFFLKMGGYDPQLNIWGGENFELSFKTWMCGGGLEILPCSRVGHVFRASLPYSFTPGPSDSSNVREDTVLTNLARVATVWMDQYADIFFAAVNFPSHLEVGDIHERAKLREKLHCKSFDWYLQQTFPELQIVSNDTLFHGQVKNSGSLMCLDVISSPSAGFSLGLTACHGGINQTFHLTADHRLRRGEACVTPGVNKTLSLAPCLSPVTWSYQNGTLQLDHTDLCLTSVDNELARLLPCRKATLDDEANIANETHSEPNIRANSKGSYIRDRGLLSTSKLETFRNDDAFQHWKFDYSFNWKRKKRKG</sequence>
<feature type="domain" description="Ricin B lectin" evidence="7">
    <location>
        <begin position="235"/>
        <end position="328"/>
    </location>
</feature>
<keyword evidence="5" id="KW-0328">Glycosyltransferase</keyword>
<dbReference type="GO" id="GO:0030246">
    <property type="term" value="F:carbohydrate binding"/>
    <property type="evidence" value="ECO:0007669"/>
    <property type="project" value="UniProtKB-KW"/>
</dbReference>
<organism evidence="8 9">
    <name type="scientific">Plakobranchus ocellatus</name>
    <dbReference type="NCBI Taxonomy" id="259542"/>
    <lineage>
        <taxon>Eukaryota</taxon>
        <taxon>Metazoa</taxon>
        <taxon>Spiralia</taxon>
        <taxon>Lophotrochozoa</taxon>
        <taxon>Mollusca</taxon>
        <taxon>Gastropoda</taxon>
        <taxon>Heterobranchia</taxon>
        <taxon>Euthyneura</taxon>
        <taxon>Panpulmonata</taxon>
        <taxon>Sacoglossa</taxon>
        <taxon>Placobranchoidea</taxon>
        <taxon>Plakobranchidae</taxon>
        <taxon>Plakobranchus</taxon>
    </lineage>
</organism>
<dbReference type="Proteomes" id="UP000735302">
    <property type="component" value="Unassembled WGS sequence"/>
</dbReference>
<comment type="similarity">
    <text evidence="5">Belongs to the glycosyltransferase 2 family. GalNAc-T subfamily.</text>
</comment>
<dbReference type="InterPro" id="IPR035992">
    <property type="entry name" value="Ricin_B-like_lectins"/>
</dbReference>
<keyword evidence="9" id="KW-1185">Reference proteome</keyword>
<reference evidence="8 9" key="1">
    <citation type="journal article" date="2021" name="Elife">
        <title>Chloroplast acquisition without the gene transfer in kleptoplastic sea slugs, Plakobranchus ocellatus.</title>
        <authorList>
            <person name="Maeda T."/>
            <person name="Takahashi S."/>
            <person name="Yoshida T."/>
            <person name="Shimamura S."/>
            <person name="Takaki Y."/>
            <person name="Nagai Y."/>
            <person name="Toyoda A."/>
            <person name="Suzuki Y."/>
            <person name="Arimoto A."/>
            <person name="Ishii H."/>
            <person name="Satoh N."/>
            <person name="Nishiyama T."/>
            <person name="Hasebe M."/>
            <person name="Maruyama T."/>
            <person name="Minagawa J."/>
            <person name="Obokata J."/>
            <person name="Shigenobu S."/>
        </authorList>
    </citation>
    <scope>NUCLEOTIDE SEQUENCE [LARGE SCALE GENOMIC DNA]</scope>
</reference>
<dbReference type="Pfam" id="PF00652">
    <property type="entry name" value="Ricin_B_lectin"/>
    <property type="match status" value="1"/>
</dbReference>
<dbReference type="Pfam" id="PF00535">
    <property type="entry name" value="Glycos_transf_2"/>
    <property type="match status" value="1"/>
</dbReference>
<comment type="cofactor">
    <cofactor evidence="5">
        <name>Mn(2+)</name>
        <dbReference type="ChEBI" id="CHEBI:29035"/>
    </cofactor>
</comment>
<dbReference type="GO" id="GO:0000139">
    <property type="term" value="C:Golgi membrane"/>
    <property type="evidence" value="ECO:0007669"/>
    <property type="project" value="UniProtKB-SubCell"/>
</dbReference>
<dbReference type="InterPro" id="IPR001173">
    <property type="entry name" value="Glyco_trans_2-like"/>
</dbReference>
<dbReference type="Gene3D" id="3.90.550.10">
    <property type="entry name" value="Spore Coat Polysaccharide Biosynthesis Protein SpsA, Chain A"/>
    <property type="match status" value="1"/>
</dbReference>
<keyword evidence="5" id="KW-0808">Transferase</keyword>
<gene>
    <name evidence="8" type="ORF">PoB_000893300</name>
</gene>
<evidence type="ECO:0000313" key="9">
    <source>
        <dbReference type="Proteomes" id="UP000735302"/>
    </source>
</evidence>
<dbReference type="PROSITE" id="PS50231">
    <property type="entry name" value="RICIN_B_LECTIN"/>
    <property type="match status" value="1"/>
</dbReference>
<evidence type="ECO:0000259" key="6">
    <source>
        <dbReference type="Pfam" id="PF00535"/>
    </source>
</evidence>
<keyword evidence="2 5" id="KW-0430">Lectin</keyword>
<evidence type="ECO:0000313" key="8">
    <source>
        <dbReference type="EMBL" id="GFN82427.1"/>
    </source>
</evidence>
<dbReference type="PANTHER" id="PTHR11675:SF126">
    <property type="entry name" value="RICIN B LECTIN DOMAIN-CONTAINING PROTEIN"/>
    <property type="match status" value="1"/>
</dbReference>
<name>A0AAV3YIT3_9GAST</name>
<comment type="subcellular location">
    <subcellularLocation>
        <location evidence="1 5">Golgi apparatus membrane</location>
        <topology evidence="1 5">Single-pass type II membrane protein</topology>
    </subcellularLocation>
</comment>
<evidence type="ECO:0000256" key="4">
    <source>
        <dbReference type="ARBA" id="ARBA00023157"/>
    </source>
</evidence>
<accession>A0AAV3YIT3</accession>
<keyword evidence="3 5" id="KW-0333">Golgi apparatus</keyword>
<evidence type="ECO:0000259" key="7">
    <source>
        <dbReference type="Pfam" id="PF00652"/>
    </source>
</evidence>
<feature type="domain" description="Glycosyltransferase 2-like" evidence="6">
    <location>
        <begin position="1"/>
        <end position="97"/>
    </location>
</feature>
<dbReference type="InterPro" id="IPR029044">
    <property type="entry name" value="Nucleotide-diphossugar_trans"/>
</dbReference>
<dbReference type="GO" id="GO:0006493">
    <property type="term" value="P:protein O-linked glycosylation"/>
    <property type="evidence" value="ECO:0007669"/>
    <property type="project" value="TreeGrafter"/>
</dbReference>
<dbReference type="GO" id="GO:0004653">
    <property type="term" value="F:polypeptide N-acetylgalactosaminyltransferase activity"/>
    <property type="evidence" value="ECO:0007669"/>
    <property type="project" value="TreeGrafter"/>
</dbReference>
<dbReference type="EMBL" id="BLXT01000981">
    <property type="protein sequence ID" value="GFN82427.1"/>
    <property type="molecule type" value="Genomic_DNA"/>
</dbReference>
<dbReference type="PANTHER" id="PTHR11675">
    <property type="entry name" value="N-ACETYLGALACTOSAMINYLTRANSFERASE"/>
    <property type="match status" value="1"/>
</dbReference>
<dbReference type="EC" id="2.4.1.-" evidence="5"/>
<evidence type="ECO:0000256" key="5">
    <source>
        <dbReference type="RuleBase" id="RU361242"/>
    </source>
</evidence>
<evidence type="ECO:0000256" key="1">
    <source>
        <dbReference type="ARBA" id="ARBA00004323"/>
    </source>
</evidence>
<protein>
    <recommendedName>
        <fullName evidence="5">Polypeptide N-acetylgalactosaminyltransferase</fullName>
        <ecNumber evidence="5">2.4.1.-</ecNumber>
    </recommendedName>
    <alternativeName>
        <fullName evidence="5">Protein-UDP acetylgalactosaminyltransferase</fullName>
    </alternativeName>
</protein>
<dbReference type="SUPFAM" id="SSF53448">
    <property type="entry name" value="Nucleotide-diphospho-sugar transferases"/>
    <property type="match status" value="1"/>
</dbReference>
<proteinExistence type="inferred from homology"/>